<organism evidence="2 3">
    <name type="scientific">Limosa lapponica baueri</name>
    <dbReference type="NCBI Taxonomy" id="1758121"/>
    <lineage>
        <taxon>Eukaryota</taxon>
        <taxon>Metazoa</taxon>
        <taxon>Chordata</taxon>
        <taxon>Craniata</taxon>
        <taxon>Vertebrata</taxon>
        <taxon>Euteleostomi</taxon>
        <taxon>Archelosauria</taxon>
        <taxon>Archosauria</taxon>
        <taxon>Dinosauria</taxon>
        <taxon>Saurischia</taxon>
        <taxon>Theropoda</taxon>
        <taxon>Coelurosauria</taxon>
        <taxon>Aves</taxon>
        <taxon>Neognathae</taxon>
        <taxon>Neoaves</taxon>
        <taxon>Charadriiformes</taxon>
        <taxon>Scolopacidae</taxon>
        <taxon>Limosa</taxon>
    </lineage>
</organism>
<reference evidence="3" key="2">
    <citation type="submission" date="2017-12" db="EMBL/GenBank/DDBJ databases">
        <title>Genome sequence of the Bar-tailed Godwit (Limosa lapponica baueri).</title>
        <authorList>
            <person name="Lima N.C.B."/>
            <person name="Parody-Merino A.M."/>
            <person name="Battley P.F."/>
            <person name="Fidler A.E."/>
            <person name="Prosdocimi F."/>
        </authorList>
    </citation>
    <scope>NUCLEOTIDE SEQUENCE [LARGE SCALE GENOMIC DNA]</scope>
</reference>
<keyword evidence="3" id="KW-1185">Reference proteome</keyword>
<accession>A0A2I0TQC5</accession>
<sequence length="154" mass="17614">MVKSELYPAAYKCTYTASGSSRHFCTALCNATGWRSQSQVNAGLRQASFGPPILQAKLVLVHKTQLIAPSNDGICFPKTQTILGLNSLGKMCQLFLKEPPQQQWVVPIFLYFLFYFLFFFLKNNPNPGVTQMHKWHPWWDRAYRADGMLDSYLL</sequence>
<proteinExistence type="predicted"/>
<evidence type="ECO:0000313" key="3">
    <source>
        <dbReference type="Proteomes" id="UP000233556"/>
    </source>
</evidence>
<feature type="transmembrane region" description="Helical" evidence="1">
    <location>
        <begin position="104"/>
        <end position="121"/>
    </location>
</feature>
<evidence type="ECO:0000313" key="2">
    <source>
        <dbReference type="EMBL" id="PKU35994.1"/>
    </source>
</evidence>
<reference evidence="3" key="1">
    <citation type="submission" date="2017-11" db="EMBL/GenBank/DDBJ databases">
        <authorList>
            <person name="Lima N.C."/>
            <person name="Parody-Merino A.M."/>
            <person name="Battley P.F."/>
            <person name="Fidler A.E."/>
            <person name="Prosdocimi F."/>
        </authorList>
    </citation>
    <scope>NUCLEOTIDE SEQUENCE [LARGE SCALE GENOMIC DNA]</scope>
</reference>
<gene>
    <name evidence="2" type="ORF">llap_13702</name>
</gene>
<keyword evidence="1" id="KW-1133">Transmembrane helix</keyword>
<keyword evidence="1" id="KW-0472">Membrane</keyword>
<name>A0A2I0TQC5_LIMLA</name>
<keyword evidence="1" id="KW-0812">Transmembrane</keyword>
<evidence type="ECO:0000256" key="1">
    <source>
        <dbReference type="SAM" id="Phobius"/>
    </source>
</evidence>
<dbReference type="EMBL" id="KZ507925">
    <property type="protein sequence ID" value="PKU35994.1"/>
    <property type="molecule type" value="Genomic_DNA"/>
</dbReference>
<dbReference type="AlphaFoldDB" id="A0A2I0TQC5"/>
<dbReference type="Proteomes" id="UP000233556">
    <property type="component" value="Unassembled WGS sequence"/>
</dbReference>
<protein>
    <submittedName>
        <fullName evidence="2">Uncharacterized protein</fullName>
    </submittedName>
</protein>